<proteinExistence type="inferred from homology"/>
<keyword evidence="4" id="KW-0410">Iron transport</keyword>
<dbReference type="HOGENOM" id="CLU_008287_13_2_10"/>
<dbReference type="InterPro" id="IPR039426">
    <property type="entry name" value="TonB-dep_rcpt-like"/>
</dbReference>
<keyword evidence="2 11" id="KW-0813">Transport</keyword>
<evidence type="ECO:0000256" key="10">
    <source>
        <dbReference type="ARBA" id="ARBA00023237"/>
    </source>
</evidence>
<dbReference type="PROSITE" id="PS52016">
    <property type="entry name" value="TONB_DEPENDENT_REC_3"/>
    <property type="match status" value="1"/>
</dbReference>
<dbReference type="GO" id="GO:0006826">
    <property type="term" value="P:iron ion transport"/>
    <property type="evidence" value="ECO:0007669"/>
    <property type="project" value="UniProtKB-KW"/>
</dbReference>
<evidence type="ECO:0000256" key="12">
    <source>
        <dbReference type="RuleBase" id="RU003357"/>
    </source>
</evidence>
<dbReference type="KEGG" id="ptq:P700755_003322"/>
<evidence type="ECO:0000256" key="8">
    <source>
        <dbReference type="ARBA" id="ARBA00023077"/>
    </source>
</evidence>
<dbReference type="InterPro" id="IPR036942">
    <property type="entry name" value="Beta-barrel_TonB_sf"/>
</dbReference>
<feature type="transmembrane region" description="Helical" evidence="13">
    <location>
        <begin position="21"/>
        <end position="38"/>
    </location>
</feature>
<keyword evidence="5 11" id="KW-0812">Transmembrane</keyword>
<keyword evidence="3 11" id="KW-1134">Transmembrane beta strand</keyword>
<dbReference type="InterPro" id="IPR000531">
    <property type="entry name" value="Beta-barrel_TonB"/>
</dbReference>
<keyword evidence="16" id="KW-0675">Receptor</keyword>
<keyword evidence="8 12" id="KW-0798">TonB box</keyword>
<dbReference type="InterPro" id="IPR012910">
    <property type="entry name" value="Plug_dom"/>
</dbReference>
<reference evidence="16" key="2">
    <citation type="submission" date="2012-09" db="EMBL/GenBank/DDBJ databases">
        <title>The complete sequence of Psychroflexus torquis an extreme psychrophile from sea-ice that is stimulated by light.</title>
        <authorList>
            <person name="Feng S."/>
            <person name="Powell S.M."/>
            <person name="Bowman J.P."/>
        </authorList>
    </citation>
    <scope>NUCLEOTIDE SEQUENCE [LARGE SCALE GENOMIC DNA]</scope>
    <source>
        <strain evidence="16">ATCC 700755</strain>
    </source>
</reference>
<evidence type="ECO:0000313" key="16">
    <source>
        <dbReference type="EMBL" id="AFU69963.1"/>
    </source>
</evidence>
<dbReference type="InterPro" id="IPR037066">
    <property type="entry name" value="Plug_dom_sf"/>
</dbReference>
<name>K4IJG7_PSYTT</name>
<dbReference type="Pfam" id="PF00593">
    <property type="entry name" value="TonB_dep_Rec_b-barrel"/>
    <property type="match status" value="1"/>
</dbReference>
<dbReference type="EMBL" id="CP003879">
    <property type="protein sequence ID" value="AFU69963.1"/>
    <property type="molecule type" value="Genomic_DNA"/>
</dbReference>
<accession>K4IJG7</accession>
<evidence type="ECO:0000256" key="6">
    <source>
        <dbReference type="ARBA" id="ARBA00023004"/>
    </source>
</evidence>
<dbReference type="PANTHER" id="PTHR32552">
    <property type="entry name" value="FERRICHROME IRON RECEPTOR-RELATED"/>
    <property type="match status" value="1"/>
</dbReference>
<evidence type="ECO:0000256" key="9">
    <source>
        <dbReference type="ARBA" id="ARBA00023136"/>
    </source>
</evidence>
<dbReference type="PANTHER" id="PTHR32552:SF81">
    <property type="entry name" value="TONB-DEPENDENT OUTER MEMBRANE RECEPTOR"/>
    <property type="match status" value="1"/>
</dbReference>
<evidence type="ECO:0000256" key="3">
    <source>
        <dbReference type="ARBA" id="ARBA00022452"/>
    </source>
</evidence>
<evidence type="ECO:0000256" key="1">
    <source>
        <dbReference type="ARBA" id="ARBA00004571"/>
    </source>
</evidence>
<organism evidence="16 17">
    <name type="scientific">Psychroflexus torquis (strain ATCC 700755 / CIP 106069 / ACAM 623)</name>
    <dbReference type="NCBI Taxonomy" id="313595"/>
    <lineage>
        <taxon>Bacteria</taxon>
        <taxon>Pseudomonadati</taxon>
        <taxon>Bacteroidota</taxon>
        <taxon>Flavobacteriia</taxon>
        <taxon>Flavobacteriales</taxon>
        <taxon>Flavobacteriaceae</taxon>
        <taxon>Psychroflexus</taxon>
    </lineage>
</organism>
<gene>
    <name evidence="16" type="ordered locus">P700755_003322</name>
</gene>
<dbReference type="Gene3D" id="2.170.130.10">
    <property type="entry name" value="TonB-dependent receptor, plug domain"/>
    <property type="match status" value="1"/>
</dbReference>
<dbReference type="GO" id="GO:0009279">
    <property type="term" value="C:cell outer membrane"/>
    <property type="evidence" value="ECO:0007669"/>
    <property type="project" value="UniProtKB-SubCell"/>
</dbReference>
<protein>
    <submittedName>
        <fullName evidence="16">TonB-dependent outer membrane siderophore receptor protein</fullName>
    </submittedName>
</protein>
<evidence type="ECO:0000256" key="13">
    <source>
        <dbReference type="SAM" id="Phobius"/>
    </source>
</evidence>
<comment type="similarity">
    <text evidence="11 12">Belongs to the TonB-dependent receptor family.</text>
</comment>
<keyword evidence="9 11" id="KW-0472">Membrane</keyword>
<evidence type="ECO:0000259" key="14">
    <source>
        <dbReference type="Pfam" id="PF00593"/>
    </source>
</evidence>
<evidence type="ECO:0000256" key="4">
    <source>
        <dbReference type="ARBA" id="ARBA00022496"/>
    </source>
</evidence>
<dbReference type="Gene3D" id="2.40.170.20">
    <property type="entry name" value="TonB-dependent receptor, beta-barrel domain"/>
    <property type="match status" value="1"/>
</dbReference>
<evidence type="ECO:0000256" key="2">
    <source>
        <dbReference type="ARBA" id="ARBA00022448"/>
    </source>
</evidence>
<feature type="domain" description="TonB-dependent receptor-like beta-barrel" evidence="14">
    <location>
        <begin position="235"/>
        <end position="688"/>
    </location>
</feature>
<evidence type="ECO:0000259" key="15">
    <source>
        <dbReference type="Pfam" id="PF07715"/>
    </source>
</evidence>
<keyword evidence="7" id="KW-0406">Ion transport</keyword>
<keyword evidence="6" id="KW-0408">Iron</keyword>
<dbReference type="STRING" id="313595.P700755_003322"/>
<dbReference type="eggNOG" id="COG4772">
    <property type="taxonomic scope" value="Bacteria"/>
</dbReference>
<dbReference type="Proteomes" id="UP000008514">
    <property type="component" value="Chromosome"/>
</dbReference>
<sequence>MKGLEAPQPKIRRTTLKKRPYVNISNFLEYTFIYIITFEAKKKHLRYLTILLFLYSGIIFSQTQKDTTSLEEVKLKTSVDIERDYQQDANVSLLNQDELLQSNQTTITPILNKIPGVYMQQGGINTTKINIRGIGARAQFETNRLKLYYNNIPLSTANGTSILHDIDLTTIAEVKVIKGPQATEFGAGLGGVIQLKSVLKEENYLESEFLVGSFDLLKQNYSINLSDGNKKINLTYNNLSAGGFRDNNNYQRESYFLNSEAQLSTHSRLQFVSQVIQLKGFIPSSLSRSSFEEDLTQAAFTWGQAQGFESYTRGIFGVNLTTELTSNITQNTSVFTNFREAFEPRPFDILENNNIGMGIRHTSEFEFSLLGNSAQLTLGGEFLRDDYKVSTFENRYRDNNGQGYLQGNIVSDLDQNRQYIEAFSTLNVLLFRKLNLKLGLATNKTSYDIEDKLSNSQNSQTGEYSYDQVWLPNVVTTYSLAENQKVSASVSRGFSVPTVEQSLTEEGVFNTDLEPETGWNYEVGYKARWFGDKLYTEVNAYYMDVENLLVARRVAEDRFVGINAGSTSHPGLEFSFKSNLDYGSWLQLQPYVTGSFNFYEFNEFEDQGDSFSGNDLTGVPSQQFSFGLDAQINNQLYFYFQTNAVSEIPVNDANTEFAESYAFSNVKLEYKFPVFDKISARMSFGINNAFNEKYASSIVTNAGAFGGNEPRYFYPGEPRNYFGSFSLNYAF</sequence>
<evidence type="ECO:0000256" key="7">
    <source>
        <dbReference type="ARBA" id="ARBA00023065"/>
    </source>
</evidence>
<keyword evidence="17" id="KW-1185">Reference proteome</keyword>
<keyword evidence="10 11" id="KW-0998">Cell outer membrane</keyword>
<evidence type="ECO:0000256" key="11">
    <source>
        <dbReference type="PROSITE-ProRule" id="PRU01360"/>
    </source>
</evidence>
<keyword evidence="13" id="KW-1133">Transmembrane helix</keyword>
<dbReference type="Pfam" id="PF07715">
    <property type="entry name" value="Plug"/>
    <property type="match status" value="1"/>
</dbReference>
<feature type="domain" description="TonB-dependent receptor plug" evidence="15">
    <location>
        <begin position="87"/>
        <end position="192"/>
    </location>
</feature>
<dbReference type="AlphaFoldDB" id="K4IJG7"/>
<evidence type="ECO:0000256" key="5">
    <source>
        <dbReference type="ARBA" id="ARBA00022692"/>
    </source>
</evidence>
<evidence type="ECO:0000313" key="17">
    <source>
        <dbReference type="Proteomes" id="UP000008514"/>
    </source>
</evidence>
<dbReference type="SUPFAM" id="SSF56935">
    <property type="entry name" value="Porins"/>
    <property type="match status" value="1"/>
</dbReference>
<reference evidence="16" key="1">
    <citation type="submission" date="2006-03" db="EMBL/GenBank/DDBJ databases">
        <authorList>
            <person name="Bowman J."/>
            <person name="Ferriera S."/>
            <person name="Johnson J."/>
            <person name="Kravitz S."/>
            <person name="Halpern A."/>
            <person name="Remington K."/>
            <person name="Beeson K."/>
            <person name="Tran B."/>
            <person name="Rogers Y.-H."/>
            <person name="Friedman R."/>
            <person name="Venter J.C."/>
        </authorList>
    </citation>
    <scope>NUCLEOTIDE SEQUENCE [LARGE SCALE GENOMIC DNA]</scope>
    <source>
        <strain evidence="16">ATCC 700755</strain>
    </source>
</reference>
<comment type="subcellular location">
    <subcellularLocation>
        <location evidence="1 11">Cell outer membrane</location>
        <topology evidence="1 11">Multi-pass membrane protein</topology>
    </subcellularLocation>
</comment>